<dbReference type="PROSITE" id="PS50948">
    <property type="entry name" value="PAN"/>
    <property type="match status" value="1"/>
</dbReference>
<dbReference type="PANTHER" id="PTHR40094:SF1">
    <property type="entry name" value="UBIQUITIN DOMAIN-CONTAINING PROTEIN"/>
    <property type="match status" value="1"/>
</dbReference>
<keyword evidence="2" id="KW-0732">Signal</keyword>
<evidence type="ECO:0000313" key="8">
    <source>
        <dbReference type="Proteomes" id="UP000075766"/>
    </source>
</evidence>
<dbReference type="InterPro" id="IPR041462">
    <property type="entry name" value="Bact_A2M_MG6"/>
</dbReference>
<dbReference type="InterPro" id="IPR051802">
    <property type="entry name" value="YfhM-like"/>
</dbReference>
<accession>A0ABR5VJ94</accession>
<organism evidence="7 8">
    <name type="scientific">Marichromatium gracile</name>
    <name type="common">Chromatium gracile</name>
    <dbReference type="NCBI Taxonomy" id="1048"/>
    <lineage>
        <taxon>Bacteria</taxon>
        <taxon>Pseudomonadati</taxon>
        <taxon>Pseudomonadota</taxon>
        <taxon>Gammaproteobacteria</taxon>
        <taxon>Chromatiales</taxon>
        <taxon>Chromatiaceae</taxon>
        <taxon>Marichromatium</taxon>
    </lineage>
</organism>
<dbReference type="Gene3D" id="2.60.40.1930">
    <property type="match status" value="1"/>
</dbReference>
<keyword evidence="5" id="KW-0802">TPR repeat</keyword>
<dbReference type="Pfam" id="PF21142">
    <property type="entry name" value="A2M_bMG2"/>
    <property type="match status" value="1"/>
</dbReference>
<evidence type="ECO:0000313" key="7">
    <source>
        <dbReference type="EMBL" id="KXX64472.1"/>
    </source>
</evidence>
<dbReference type="InterPro" id="IPR000177">
    <property type="entry name" value="Apple"/>
</dbReference>
<name>A0ABR5VJ94_MARGR</name>
<proteinExistence type="inferred from homology"/>
<dbReference type="Pfam" id="PF07703">
    <property type="entry name" value="A2M_BRD"/>
    <property type="match status" value="1"/>
</dbReference>
<dbReference type="InterPro" id="IPR002890">
    <property type="entry name" value="MG2"/>
</dbReference>
<evidence type="ECO:0000256" key="4">
    <source>
        <dbReference type="ARBA" id="ARBA00023157"/>
    </source>
</evidence>
<dbReference type="CDD" id="cd01100">
    <property type="entry name" value="APPLE_Factor_XI_like"/>
    <property type="match status" value="1"/>
</dbReference>
<dbReference type="Gene3D" id="3.50.4.10">
    <property type="entry name" value="Hepatocyte Growth Factor"/>
    <property type="match status" value="1"/>
</dbReference>
<protein>
    <recommendedName>
        <fullName evidence="6">Apple domain-containing protein</fullName>
    </recommendedName>
</protein>
<keyword evidence="3" id="KW-0677">Repeat</keyword>
<dbReference type="Pfam" id="PF17962">
    <property type="entry name" value="bMG6"/>
    <property type="match status" value="1"/>
</dbReference>
<dbReference type="PROSITE" id="PS50005">
    <property type="entry name" value="TPR"/>
    <property type="match status" value="1"/>
</dbReference>
<evidence type="ECO:0000256" key="1">
    <source>
        <dbReference type="ARBA" id="ARBA00010556"/>
    </source>
</evidence>
<dbReference type="PIRSF" id="PIRSF038980">
    <property type="entry name" value="A2M_bac"/>
    <property type="match status" value="1"/>
</dbReference>
<dbReference type="InterPro" id="IPR041203">
    <property type="entry name" value="Bact_A2M_MG5"/>
</dbReference>
<dbReference type="SMART" id="SM01360">
    <property type="entry name" value="A2M"/>
    <property type="match status" value="1"/>
</dbReference>
<evidence type="ECO:0000256" key="3">
    <source>
        <dbReference type="ARBA" id="ARBA00022737"/>
    </source>
</evidence>
<feature type="repeat" description="TPR" evidence="5">
    <location>
        <begin position="1499"/>
        <end position="1532"/>
    </location>
</feature>
<dbReference type="Pfam" id="PF17973">
    <property type="entry name" value="bMG10"/>
    <property type="match status" value="1"/>
</dbReference>
<dbReference type="SUPFAM" id="SSF48239">
    <property type="entry name" value="Terpenoid cyclases/Protein prenyltransferases"/>
    <property type="match status" value="1"/>
</dbReference>
<dbReference type="Pfam" id="PF11974">
    <property type="entry name" value="bMG3"/>
    <property type="match status" value="1"/>
</dbReference>
<dbReference type="SMART" id="SM01359">
    <property type="entry name" value="A2M_N_2"/>
    <property type="match status" value="1"/>
</dbReference>
<keyword evidence="8" id="KW-1185">Reference proteome</keyword>
<dbReference type="InterPro" id="IPR003609">
    <property type="entry name" value="Pan_app"/>
</dbReference>
<evidence type="ECO:0000256" key="5">
    <source>
        <dbReference type="PROSITE-ProRule" id="PRU00339"/>
    </source>
</evidence>
<dbReference type="Pfam" id="PF17972">
    <property type="entry name" value="bMG5"/>
    <property type="match status" value="1"/>
</dbReference>
<dbReference type="SUPFAM" id="SSF48452">
    <property type="entry name" value="TPR-like"/>
    <property type="match status" value="1"/>
</dbReference>
<dbReference type="Gene3D" id="1.25.40.10">
    <property type="entry name" value="Tetratricopeptide repeat domain"/>
    <property type="match status" value="1"/>
</dbReference>
<dbReference type="SUPFAM" id="SSF57414">
    <property type="entry name" value="Hairpin loop containing domain-like"/>
    <property type="match status" value="1"/>
</dbReference>
<dbReference type="EMBL" id="LSYU01000055">
    <property type="protein sequence ID" value="KXX64472.1"/>
    <property type="molecule type" value="Genomic_DNA"/>
</dbReference>
<dbReference type="Proteomes" id="UP000075766">
    <property type="component" value="Unassembled WGS sequence"/>
</dbReference>
<dbReference type="Pfam" id="PF00024">
    <property type="entry name" value="PAN_1"/>
    <property type="match status" value="1"/>
</dbReference>
<dbReference type="InterPro" id="IPR026284">
    <property type="entry name" value="A2MG_proteobact"/>
</dbReference>
<dbReference type="InterPro" id="IPR011625">
    <property type="entry name" value="A2M_N_BRD"/>
</dbReference>
<keyword evidence="4" id="KW-1015">Disulfide bond</keyword>
<dbReference type="InterPro" id="IPR019734">
    <property type="entry name" value="TPR_rpt"/>
</dbReference>
<dbReference type="Pfam" id="PF01835">
    <property type="entry name" value="MG2"/>
    <property type="match status" value="1"/>
</dbReference>
<dbReference type="SMART" id="SM00223">
    <property type="entry name" value="APPLE"/>
    <property type="match status" value="1"/>
</dbReference>
<reference evidence="7 8" key="1">
    <citation type="submission" date="2016-02" db="EMBL/GenBank/DDBJ databases">
        <title>Genome sequence of Marichromatium gracile YL-28, a purple sulfur bacterium.</title>
        <authorList>
            <person name="Zhao C."/>
            <person name="Hong X."/>
            <person name="Chen S."/>
            <person name="Yang S."/>
        </authorList>
    </citation>
    <scope>NUCLEOTIDE SEQUENCE [LARGE SCALE GENOMIC DNA]</scope>
    <source>
        <strain evidence="7 8">YL28</strain>
    </source>
</reference>
<gene>
    <name evidence="7" type="ORF">AY586_02560</name>
</gene>
<dbReference type="InterPro" id="IPR008930">
    <property type="entry name" value="Terpenoid_cyclase/PrenylTrfase"/>
</dbReference>
<dbReference type="PANTHER" id="PTHR40094">
    <property type="entry name" value="ALPHA-2-MACROGLOBULIN HOMOLOG"/>
    <property type="match status" value="1"/>
</dbReference>
<feature type="domain" description="Apple" evidence="6">
    <location>
        <begin position="24"/>
        <end position="99"/>
    </location>
</feature>
<evidence type="ECO:0000256" key="2">
    <source>
        <dbReference type="ARBA" id="ARBA00022729"/>
    </source>
</evidence>
<dbReference type="Gene3D" id="1.50.10.20">
    <property type="match status" value="1"/>
</dbReference>
<dbReference type="InterPro" id="IPR011990">
    <property type="entry name" value="TPR-like_helical_dom_sf"/>
</dbReference>
<dbReference type="InterPro" id="IPR041246">
    <property type="entry name" value="Bact_MG10"/>
</dbReference>
<dbReference type="InterPro" id="IPR021868">
    <property type="entry name" value="Alpha_2_Macroglob_MG3"/>
</dbReference>
<dbReference type="RefSeq" id="WP_062275348.1">
    <property type="nucleotide sequence ID" value="NZ_LSYU01000055.1"/>
</dbReference>
<comment type="caution">
    <text evidence="7">The sequence shown here is derived from an EMBL/GenBank/DDBJ whole genome shotgun (WGS) entry which is preliminary data.</text>
</comment>
<dbReference type="InterPro" id="IPR049120">
    <property type="entry name" value="A2M_bMG2"/>
</dbReference>
<dbReference type="InterPro" id="IPR001599">
    <property type="entry name" value="Macroglobln_a2"/>
</dbReference>
<dbReference type="CDD" id="cd02891">
    <property type="entry name" value="A2M_like"/>
    <property type="match status" value="1"/>
</dbReference>
<comment type="similarity">
    <text evidence="1">Belongs to the protease inhibitor I39 (alpha-2-macroglobulin) family. Bacterial alpha-2-macroglobulin subfamily.</text>
</comment>
<sequence length="1792" mass="191053">MLGSIRLPHAIALLLPWLLVSSGVAAQGLVRSPGVDYFGADLRTLESVPLDGCERACADDPDCLAFTYDQRSGWCFLKSGPGEARAAPGARSGYRPGLLWDDPGALPETLAFIPPDARALAREQARALALEAAPGQGLATLARAAPGETPAQRRARLRALLRLAPADAAAWRALAETALAVAAEDWRARDEALAAALNAARLTPEDGAALALLGRAFAARESWPEAIRATRAALALHEDAPLRAEYARLLAEHGFRVLDHAIDADAADPRICVRFSEPIASDRAEIGDFVRVDGDPDLALQPERDQLCLDGVRHGQGYRVRLRAGLPSAAGEVLARDVDLELYVRDRAPLARFQSRAYVLPRGSGVRLPVVSVNSARLALELYRVDDRALTQVREEGLFERQLDRWSRERIAERLGSALWSGSVAVDARRNQEVSTGIPLDALVERFEPGVYLLTARPQELSAERDGALASQWFVVSDLGLSALTGADGLHVLVRALGTAEPRAGVRLRLVAVNDRVLGETRSDAAGYARFAPGLLRGRGGDAPALLVAEAEEAAGDYAFLDLARAPFDLRDRGVAGRPPAAALDVFLSSERGAYRPGESVVLTALVRDRLAAAVTGLTTTLVVERPDGHVARRQRLDDQGGGAYRAQVALADTAMHGTWRARLHADPEGPALAEVAFLVEDFVPERVELVAELPPGPLDPAALPDLGLEASYRYGAPGAGLQLDGELRVVARDQLEAAPGFRFGLADEDFTPLGAALPPRRADAAGRARMPLVLPELDPTTRPLALTLQVRASEDGARPVERRLTRALRDPAPRLGARALFDDRVEQGASAAFELIALDPGGERIAVERARWTLARLETRFQWYRLDDRWRYEPIVTSRRVASGELALGAGMPARLETAVDWGSYRLSVEDDAGRALPVALDFDAGWTTAPGREDTPDLLGVTLDRPGYAVGERARVRLEPRFAGTATVLVVGERLLARRQVEVPAEGLTLELPVEAEWGAGAYVCVLLHRPLDAAAGRMPGRAIGLRWAAVDPGARRLGVAIEAPALARPRAPLEVTLQVAGVTPAVPVHVTLAAVDTGILALTDHPAPAPDDWYFGQRRLGTEIRDLYGRLIDPFGATPGVVRSGGDGGILERRAPPPTEPLLALQSEILEVDAEGRARVRLALPQFEGRVRLAAMAWSADGVGHAARELLVRDPVSVRASLPALLAPGDRSRLGLELTAFEGVSGAARVEVTPLGPLRIPVAARGHDVVLTPGAPVALDLPLSATAAGEGALRVRLVPPVGAPIERRFALEVRDQRAATLSRRWYRLAPGERWRPAADALAGLAPAGASLVLADAAMTGIDVAGPLLALDRYAYRCTEQRVSRALPLLTLADRARALEAPREVAARLTETLAEVLASQRADGGFGRWGQDGGSAWLDAYVSDFLVRAEAHGLAVPAPALALALDNLANQVAYAPEFSHGGESLAYALAVLARAGRADLGDLRYYLDARLEHFATPLARAQLGAALARYGEQERAARAFASAVAMTPPGDADGWREDYGSWLRDRAGVVVLAAESGVALEAPAQLLAGLDPEGALSTQELAWLARAAGVLSGPDDEGVLPLRLDPAALAAAPWIENSGEGPLTLVETRIGVPEGAVAAGGVGYRISRRYHDLDGRALDPAALVQGQRLVVVLDVESSRARRGRLLVVDPLPGGLAIDSPRLLGGDGAAGHDWLGETVEWPLHQSFGRDALVVALERDETAPRRFRLAYRARAVAPGVFTLAPARVEDMYRPRLRGWGASGELQVAPPAP</sequence>
<evidence type="ECO:0000259" key="6">
    <source>
        <dbReference type="PROSITE" id="PS50948"/>
    </source>
</evidence>